<reference evidence="2 3" key="1">
    <citation type="submission" date="2014-10" db="EMBL/GenBank/DDBJ databases">
        <title>Genome sequence of Clostridium aceticum DSM 1496.</title>
        <authorList>
            <person name="Poehlein A."/>
            <person name="Schiel-Bengelsdorf B."/>
            <person name="Gottschalk G."/>
            <person name="Duerre P."/>
            <person name="Daniel R."/>
        </authorList>
    </citation>
    <scope>NUCLEOTIDE SEQUENCE [LARGE SCALE GENOMIC DNA]</scope>
    <source>
        <strain evidence="2 3">DSM 1496</strain>
    </source>
</reference>
<evidence type="ECO:0008006" key="4">
    <source>
        <dbReference type="Google" id="ProtNLM"/>
    </source>
</evidence>
<keyword evidence="3" id="KW-1185">Reference proteome</keyword>
<dbReference type="AlphaFoldDB" id="A0A0G3W9X4"/>
<dbReference type="InterPro" id="IPR010718">
    <property type="entry name" value="DUF1294"/>
</dbReference>
<dbReference type="RefSeq" id="WP_044826398.1">
    <property type="nucleotide sequence ID" value="NZ_CP009687.1"/>
</dbReference>
<evidence type="ECO:0000313" key="2">
    <source>
        <dbReference type="EMBL" id="AKL94707.1"/>
    </source>
</evidence>
<evidence type="ECO:0000313" key="3">
    <source>
        <dbReference type="Proteomes" id="UP000035704"/>
    </source>
</evidence>
<gene>
    <name evidence="2" type="ORF">CACET_c12420</name>
</gene>
<name>A0A0G3W9X4_9CLOT</name>
<dbReference type="PATRIC" id="fig|84022.6.peg.1228"/>
<dbReference type="EMBL" id="CP009687">
    <property type="protein sequence ID" value="AKL94707.1"/>
    <property type="molecule type" value="Genomic_DNA"/>
</dbReference>
<evidence type="ECO:0000256" key="1">
    <source>
        <dbReference type="SAM" id="Phobius"/>
    </source>
</evidence>
<dbReference type="Pfam" id="PF06961">
    <property type="entry name" value="DUF1294"/>
    <property type="match status" value="1"/>
</dbReference>
<feature type="transmembrane region" description="Helical" evidence="1">
    <location>
        <begin position="20"/>
        <end position="38"/>
    </location>
</feature>
<organism evidence="2 3">
    <name type="scientific">Clostridium aceticum</name>
    <dbReference type="NCBI Taxonomy" id="84022"/>
    <lineage>
        <taxon>Bacteria</taxon>
        <taxon>Bacillati</taxon>
        <taxon>Bacillota</taxon>
        <taxon>Clostridia</taxon>
        <taxon>Eubacteriales</taxon>
        <taxon>Clostridiaceae</taxon>
        <taxon>Clostridium</taxon>
    </lineage>
</organism>
<keyword evidence="1" id="KW-0472">Membrane</keyword>
<feature type="transmembrane region" description="Helical" evidence="1">
    <location>
        <begin position="80"/>
        <end position="102"/>
    </location>
</feature>
<protein>
    <recommendedName>
        <fullName evidence="4">DUF1294 domain-containing protein</fullName>
    </recommendedName>
</protein>
<dbReference type="KEGG" id="cace:CACET_c12420"/>
<dbReference type="OrthoDB" id="1698854at2"/>
<feature type="transmembrane region" description="Helical" evidence="1">
    <location>
        <begin position="50"/>
        <end position="68"/>
    </location>
</feature>
<dbReference type="Proteomes" id="UP000035704">
    <property type="component" value="Chromosome"/>
</dbReference>
<proteinExistence type="predicted"/>
<dbReference type="STRING" id="84022.CACET_c12420"/>
<keyword evidence="1" id="KW-0812">Transmembrane</keyword>
<keyword evidence="1" id="KW-1133">Transmembrane helix</keyword>
<sequence length="105" mass="12241">MSFIAEIFNQYPAIFKTYNVYLLCINIVGMILMGVDKAKAKKNQWRIQELTFMIMALLGGAIGILIGMVTFHHKQSKKKFYIGIPLLYIINKVIQFITYHYLLNY</sequence>
<accession>A0A0G3W9X4</accession>